<protein>
    <recommendedName>
        <fullName evidence="2">PH domain-containing protein</fullName>
    </recommendedName>
</protein>
<accession>A0A1I6PEM5</accession>
<organism evidence="3 4">
    <name type="scientific">Sphingobacterium wenxiniae</name>
    <dbReference type="NCBI Taxonomy" id="683125"/>
    <lineage>
        <taxon>Bacteria</taxon>
        <taxon>Pseudomonadati</taxon>
        <taxon>Bacteroidota</taxon>
        <taxon>Sphingobacteriia</taxon>
        <taxon>Sphingobacteriales</taxon>
        <taxon>Sphingobacteriaceae</taxon>
        <taxon>Sphingobacterium</taxon>
    </lineage>
</organism>
<dbReference type="Pfam" id="PF26566">
    <property type="entry name" value="PH_40"/>
    <property type="match status" value="1"/>
</dbReference>
<evidence type="ECO:0000256" key="1">
    <source>
        <dbReference type="SAM" id="Phobius"/>
    </source>
</evidence>
<dbReference type="STRING" id="683125.SAMN05660206_101420"/>
<dbReference type="AlphaFoldDB" id="A0A1I6PEM5"/>
<name>A0A1I6PEM5_9SPHI</name>
<proteinExistence type="predicted"/>
<feature type="domain" description="PH" evidence="2">
    <location>
        <begin position="54"/>
        <end position="159"/>
    </location>
</feature>
<dbReference type="InterPro" id="IPR058916">
    <property type="entry name" value="PH_40"/>
</dbReference>
<dbReference type="Proteomes" id="UP000198785">
    <property type="component" value="Unassembled WGS sequence"/>
</dbReference>
<feature type="transmembrane region" description="Helical" evidence="1">
    <location>
        <begin position="56"/>
        <end position="74"/>
    </location>
</feature>
<dbReference type="EMBL" id="FOZZ01000001">
    <property type="protein sequence ID" value="SFS38535.1"/>
    <property type="molecule type" value="Genomic_DNA"/>
</dbReference>
<keyword evidence="4" id="KW-1185">Reference proteome</keyword>
<evidence type="ECO:0000313" key="3">
    <source>
        <dbReference type="EMBL" id="SFS38535.1"/>
    </source>
</evidence>
<dbReference type="RefSeq" id="WP_093363482.1">
    <property type="nucleotide sequence ID" value="NZ_FOZZ01000001.1"/>
</dbReference>
<gene>
    <name evidence="3" type="ORF">SAMN05660206_101420</name>
</gene>
<keyword evidence="1" id="KW-1133">Transmembrane helix</keyword>
<keyword evidence="1" id="KW-0472">Membrane</keyword>
<sequence length="202" mass="23287">MKILLIVFLVGILVYFISRRFFQGGGPQSIVRANQKNGYLLIDTSSAIISNVTKRTLWTVGIGFVLFLITLVIGIKIKIILIALPLSLYLIAQLFVCTNHVKVARNQRLYFDPNNNEIWVDRIHGEEMRFNLLRDVQQVNEVKSVQANRGILFGYYELKTSRGKLVIPYLVQQNQHSNNRLFFDCVNQNFKIVVETKLFPII</sequence>
<evidence type="ECO:0000313" key="4">
    <source>
        <dbReference type="Proteomes" id="UP000198785"/>
    </source>
</evidence>
<feature type="transmembrane region" description="Helical" evidence="1">
    <location>
        <begin position="79"/>
        <end position="96"/>
    </location>
</feature>
<keyword evidence="1" id="KW-0812">Transmembrane</keyword>
<reference evidence="3 4" key="1">
    <citation type="submission" date="2016-10" db="EMBL/GenBank/DDBJ databases">
        <authorList>
            <person name="de Groot N.N."/>
        </authorList>
    </citation>
    <scope>NUCLEOTIDE SEQUENCE [LARGE SCALE GENOMIC DNA]</scope>
    <source>
        <strain evidence="3 4">DSM 22789</strain>
    </source>
</reference>
<dbReference type="OrthoDB" id="705613at2"/>
<evidence type="ECO:0000259" key="2">
    <source>
        <dbReference type="Pfam" id="PF26566"/>
    </source>
</evidence>